<reference evidence="1" key="2">
    <citation type="submission" date="2023-05" db="EMBL/GenBank/DDBJ databases">
        <authorList>
            <consortium name="Lawrence Berkeley National Laboratory"/>
            <person name="Steindorff A."/>
            <person name="Hensen N."/>
            <person name="Bonometti L."/>
            <person name="Westerberg I."/>
            <person name="Brannstrom I.O."/>
            <person name="Guillou S."/>
            <person name="Cros-Aarteil S."/>
            <person name="Calhoun S."/>
            <person name="Haridas S."/>
            <person name="Kuo A."/>
            <person name="Mondo S."/>
            <person name="Pangilinan J."/>
            <person name="Riley R."/>
            <person name="Labutti K."/>
            <person name="Andreopoulos B."/>
            <person name="Lipzen A."/>
            <person name="Chen C."/>
            <person name="Yanf M."/>
            <person name="Daum C."/>
            <person name="Ng V."/>
            <person name="Clum A."/>
            <person name="Ohm R."/>
            <person name="Martin F."/>
            <person name="Silar P."/>
            <person name="Natvig D."/>
            <person name="Lalanne C."/>
            <person name="Gautier V."/>
            <person name="Ament-Velasquez S.L."/>
            <person name="Kruys A."/>
            <person name="Hutchinson M.I."/>
            <person name="Powell A.J."/>
            <person name="Barry K."/>
            <person name="Miller A.N."/>
            <person name="Grigoriev I.V."/>
            <person name="Debuchy R."/>
            <person name="Gladieux P."/>
            <person name="Thoren M.H."/>
            <person name="Johannesson H."/>
        </authorList>
    </citation>
    <scope>NUCLEOTIDE SEQUENCE</scope>
    <source>
        <strain evidence="1">CBS 315.58</strain>
    </source>
</reference>
<evidence type="ECO:0000313" key="1">
    <source>
        <dbReference type="EMBL" id="KAK4196353.1"/>
    </source>
</evidence>
<dbReference type="Proteomes" id="UP001303160">
    <property type="component" value="Unassembled WGS sequence"/>
</dbReference>
<protein>
    <submittedName>
        <fullName evidence="1">Uncharacterized protein</fullName>
    </submittedName>
</protein>
<name>A0AAN6X912_9PEZI</name>
<reference evidence="1" key="1">
    <citation type="journal article" date="2023" name="Mol. Phylogenet. Evol.">
        <title>Genome-scale phylogeny and comparative genomics of the fungal order Sordariales.</title>
        <authorList>
            <person name="Hensen N."/>
            <person name="Bonometti L."/>
            <person name="Westerberg I."/>
            <person name="Brannstrom I.O."/>
            <person name="Guillou S."/>
            <person name="Cros-Aarteil S."/>
            <person name="Calhoun S."/>
            <person name="Haridas S."/>
            <person name="Kuo A."/>
            <person name="Mondo S."/>
            <person name="Pangilinan J."/>
            <person name="Riley R."/>
            <person name="LaButti K."/>
            <person name="Andreopoulos B."/>
            <person name="Lipzen A."/>
            <person name="Chen C."/>
            <person name="Yan M."/>
            <person name="Daum C."/>
            <person name="Ng V."/>
            <person name="Clum A."/>
            <person name="Steindorff A."/>
            <person name="Ohm R.A."/>
            <person name="Martin F."/>
            <person name="Silar P."/>
            <person name="Natvig D.O."/>
            <person name="Lalanne C."/>
            <person name="Gautier V."/>
            <person name="Ament-Velasquez S.L."/>
            <person name="Kruys A."/>
            <person name="Hutchinson M.I."/>
            <person name="Powell A.J."/>
            <person name="Barry K."/>
            <person name="Miller A.N."/>
            <person name="Grigoriev I.V."/>
            <person name="Debuchy R."/>
            <person name="Gladieux P."/>
            <person name="Hiltunen Thoren M."/>
            <person name="Johannesson H."/>
        </authorList>
    </citation>
    <scope>NUCLEOTIDE SEQUENCE</scope>
    <source>
        <strain evidence="1">CBS 315.58</strain>
    </source>
</reference>
<evidence type="ECO:0000313" key="2">
    <source>
        <dbReference type="Proteomes" id="UP001303160"/>
    </source>
</evidence>
<sequence>MFCRFQVPKKRYLWSLSKNRATPPPPPATQLVVSREAPPSWDDGGRSCLDLTSVFPGLFVSIRVSSFRAGSQVTRSGATPPGELAASCTVGQQVDWAFDGKQHYAGRAIWRIGLSVPGRWDGRGSLSETRRAIELWVFNYRYQLCYRHSIKSRYGCKSAPSSQLPASAHEKLFSLAATVCSVSVDSGTMRVPLELQKICCVAEVAQHLLAWQIQTWLDVDSMQSQP</sequence>
<proteinExistence type="predicted"/>
<accession>A0AAN6X912</accession>
<keyword evidence="2" id="KW-1185">Reference proteome</keyword>
<dbReference type="AlphaFoldDB" id="A0AAN6X912"/>
<comment type="caution">
    <text evidence="1">The sequence shown here is derived from an EMBL/GenBank/DDBJ whole genome shotgun (WGS) entry which is preliminary data.</text>
</comment>
<dbReference type="EMBL" id="MU863987">
    <property type="protein sequence ID" value="KAK4196353.1"/>
    <property type="molecule type" value="Genomic_DNA"/>
</dbReference>
<gene>
    <name evidence="1" type="ORF">QBC40DRAFT_351867</name>
</gene>
<organism evidence="1 2">
    <name type="scientific">Triangularia verruculosa</name>
    <dbReference type="NCBI Taxonomy" id="2587418"/>
    <lineage>
        <taxon>Eukaryota</taxon>
        <taxon>Fungi</taxon>
        <taxon>Dikarya</taxon>
        <taxon>Ascomycota</taxon>
        <taxon>Pezizomycotina</taxon>
        <taxon>Sordariomycetes</taxon>
        <taxon>Sordariomycetidae</taxon>
        <taxon>Sordariales</taxon>
        <taxon>Podosporaceae</taxon>
        <taxon>Triangularia</taxon>
    </lineage>
</organism>